<dbReference type="Proteomes" id="UP000054007">
    <property type="component" value="Unassembled WGS sequence"/>
</dbReference>
<sequence>MDSSSFPMLESLSIEVTEHDPPVEGWKLPASAFKSVVTAIELSGAPLRAFQYSHGDCNDADIHRLINAAHGLELLVVHSIQAPSMALGFAHALAPEEGAIPLRLLRTLSLSGNLLATGHEQRSAEAIIELARRRWAAGALRELRIGTEGRVYIPFGGSEVAQNALATIVDGVRDCIAEGLVFKGGSAIGDAHF</sequence>
<accession>A0A0D7B8L0</accession>
<dbReference type="EMBL" id="KN880550">
    <property type="protein sequence ID" value="KIY66580.1"/>
    <property type="molecule type" value="Genomic_DNA"/>
</dbReference>
<evidence type="ECO:0000313" key="2">
    <source>
        <dbReference type="Proteomes" id="UP000054007"/>
    </source>
</evidence>
<reference evidence="1 2" key="1">
    <citation type="journal article" date="2015" name="Fungal Genet. Biol.">
        <title>Evolution of novel wood decay mechanisms in Agaricales revealed by the genome sequences of Fistulina hepatica and Cylindrobasidium torrendii.</title>
        <authorList>
            <person name="Floudas D."/>
            <person name="Held B.W."/>
            <person name="Riley R."/>
            <person name="Nagy L.G."/>
            <person name="Koehler G."/>
            <person name="Ransdell A.S."/>
            <person name="Younus H."/>
            <person name="Chow J."/>
            <person name="Chiniquy J."/>
            <person name="Lipzen A."/>
            <person name="Tritt A."/>
            <person name="Sun H."/>
            <person name="Haridas S."/>
            <person name="LaButti K."/>
            <person name="Ohm R.A."/>
            <person name="Kues U."/>
            <person name="Blanchette R.A."/>
            <person name="Grigoriev I.V."/>
            <person name="Minto R.E."/>
            <person name="Hibbett D.S."/>
        </authorList>
    </citation>
    <scope>NUCLEOTIDE SEQUENCE [LARGE SCALE GENOMIC DNA]</scope>
    <source>
        <strain evidence="1 2">FP15055 ss-10</strain>
    </source>
</reference>
<name>A0A0D7B8L0_9AGAR</name>
<evidence type="ECO:0000313" key="1">
    <source>
        <dbReference type="EMBL" id="KIY66580.1"/>
    </source>
</evidence>
<proteinExistence type="predicted"/>
<organism evidence="1 2">
    <name type="scientific">Cylindrobasidium torrendii FP15055 ss-10</name>
    <dbReference type="NCBI Taxonomy" id="1314674"/>
    <lineage>
        <taxon>Eukaryota</taxon>
        <taxon>Fungi</taxon>
        <taxon>Dikarya</taxon>
        <taxon>Basidiomycota</taxon>
        <taxon>Agaricomycotina</taxon>
        <taxon>Agaricomycetes</taxon>
        <taxon>Agaricomycetidae</taxon>
        <taxon>Agaricales</taxon>
        <taxon>Marasmiineae</taxon>
        <taxon>Physalacriaceae</taxon>
        <taxon>Cylindrobasidium</taxon>
    </lineage>
</organism>
<keyword evidence="2" id="KW-1185">Reference proteome</keyword>
<dbReference type="AlphaFoldDB" id="A0A0D7B8L0"/>
<protein>
    <submittedName>
        <fullName evidence="1">Uncharacterized protein</fullName>
    </submittedName>
</protein>
<gene>
    <name evidence="1" type="ORF">CYLTODRAFT_455253</name>
</gene>